<dbReference type="Pfam" id="PF12872">
    <property type="entry name" value="OST-HTH"/>
    <property type="match status" value="1"/>
</dbReference>
<dbReference type="InterPro" id="IPR025605">
    <property type="entry name" value="OST-HTH/LOTUS_dom"/>
</dbReference>
<comment type="caution">
    <text evidence="2">The sequence shown here is derived from an EMBL/GenBank/DDBJ whole genome shotgun (WGS) entry which is preliminary data.</text>
</comment>
<reference evidence="2 3" key="1">
    <citation type="journal article" date="2021" name="Int. J. Syst. Evol. Microbiol.">
        <title>Amazonocrinis nigriterrae gen. nov., sp. nov., Atlanticothrix silvestris gen. nov., sp. nov. and Dendronalium phyllosphericum gen. nov., sp. nov., nostocacean cyanobacteria from Brazilian environments.</title>
        <authorList>
            <person name="Alvarenga D.O."/>
            <person name="Andreote A.P.D."/>
            <person name="Branco L.H.Z."/>
            <person name="Delbaje E."/>
            <person name="Cruz R.B."/>
            <person name="Varani A.M."/>
            <person name="Fiore M.F."/>
        </authorList>
    </citation>
    <scope>NUCLEOTIDE SEQUENCE [LARGE SCALE GENOMIC DNA]</scope>
    <source>
        <strain evidence="2 3">CENA369</strain>
    </source>
</reference>
<dbReference type="Gene3D" id="3.30.420.610">
    <property type="entry name" value="LOTUS domain-like"/>
    <property type="match status" value="1"/>
</dbReference>
<proteinExistence type="predicted"/>
<evidence type="ECO:0000313" key="2">
    <source>
        <dbReference type="EMBL" id="MBH8576232.1"/>
    </source>
</evidence>
<protein>
    <submittedName>
        <fullName evidence="2">OST-HTH/LOTUS domain-containing protein</fullName>
    </submittedName>
</protein>
<dbReference type="PROSITE" id="PS51644">
    <property type="entry name" value="HTH_OST"/>
    <property type="match status" value="1"/>
</dbReference>
<name>A0A8J7LFP7_9NOST</name>
<dbReference type="InterPro" id="IPR041966">
    <property type="entry name" value="LOTUS-like"/>
</dbReference>
<gene>
    <name evidence="2" type="ORF">I8752_25215</name>
</gene>
<feature type="domain" description="HTH OST-type" evidence="1">
    <location>
        <begin position="117"/>
        <end position="199"/>
    </location>
</feature>
<sequence length="201" mass="23531">MKVPGFKLNTEEGIDIGIKFLEQYRETIKDINRIFEPILIAAYIIWSENVQIIDDVEKYQKNLDNLYSLYNESLTRAGGSLSIEFSNNLDEYFEYIVKSHSAGNDLSAMNSQKDKRQLWQNTEIIRALIDIGANIANKDGWISFSVCEQRLKTEYPEIKPDNYGFSNILEIIKTSNLFKIKKVKLKKHNKYKIYFRLNKKN</sequence>
<dbReference type="Proteomes" id="UP000662314">
    <property type="component" value="Unassembled WGS sequence"/>
</dbReference>
<dbReference type="RefSeq" id="WP_214434970.1">
    <property type="nucleotide sequence ID" value="NZ_JAECZA010000227.1"/>
</dbReference>
<accession>A0A8J7LFP7</accession>
<evidence type="ECO:0000313" key="3">
    <source>
        <dbReference type="Proteomes" id="UP000662314"/>
    </source>
</evidence>
<dbReference type="CDD" id="cd10146">
    <property type="entry name" value="LabA_like_C"/>
    <property type="match status" value="1"/>
</dbReference>
<organism evidence="2 3">
    <name type="scientific">Dendronalium phyllosphericum CENA369</name>
    <dbReference type="NCBI Taxonomy" id="1725256"/>
    <lineage>
        <taxon>Bacteria</taxon>
        <taxon>Bacillati</taxon>
        <taxon>Cyanobacteriota</taxon>
        <taxon>Cyanophyceae</taxon>
        <taxon>Nostocales</taxon>
        <taxon>Nostocaceae</taxon>
        <taxon>Dendronalium</taxon>
        <taxon>Dendronalium phyllosphericum</taxon>
    </lineage>
</organism>
<evidence type="ECO:0000259" key="1">
    <source>
        <dbReference type="PROSITE" id="PS51644"/>
    </source>
</evidence>
<keyword evidence="3" id="KW-1185">Reference proteome</keyword>
<dbReference type="EMBL" id="JAECZA010000227">
    <property type="protein sequence ID" value="MBH8576232.1"/>
    <property type="molecule type" value="Genomic_DNA"/>
</dbReference>
<dbReference type="AlphaFoldDB" id="A0A8J7LFP7"/>